<gene>
    <name evidence="4" type="ORF">P879_00999</name>
</gene>
<dbReference type="FunFam" id="1.10.238.10:FF:000003">
    <property type="entry name" value="Calmodulin A"/>
    <property type="match status" value="1"/>
</dbReference>
<feature type="domain" description="EF-hand" evidence="3">
    <location>
        <begin position="6"/>
        <end position="41"/>
    </location>
</feature>
<protein>
    <recommendedName>
        <fullName evidence="3">EF-hand domain-containing protein</fullName>
    </recommendedName>
</protein>
<evidence type="ECO:0000256" key="2">
    <source>
        <dbReference type="ARBA" id="ARBA00022837"/>
    </source>
</evidence>
<dbReference type="GO" id="GO:0005509">
    <property type="term" value="F:calcium ion binding"/>
    <property type="evidence" value="ECO:0007669"/>
    <property type="project" value="InterPro"/>
</dbReference>
<keyword evidence="5" id="KW-1185">Reference proteome</keyword>
<dbReference type="CDD" id="cd00051">
    <property type="entry name" value="EFh"/>
    <property type="match status" value="2"/>
</dbReference>
<sequence length="228" mass="26401">MLKSFATKQGLMDLFHMLDSDNDKRITVNEIRAGLHYYGFDEEDINKISRIFNKNKNGVITLDEYRKILELSNEKPMTSQTQRPPTMSKELMWTLFDRLDVNKDGKVSRSELQEGMKSLGADGKAVESLMNYLDMDEDGFISMNEFRVALCLNSEKTIDWQQLFDALDSDHSGEITVSELKRVFDRIGLPILNSGIMQWISEYDRNKDGKLNYQEFLAFVSKNNKRAK</sequence>
<dbReference type="InterPro" id="IPR011992">
    <property type="entry name" value="EF-hand-dom_pair"/>
</dbReference>
<dbReference type="EMBL" id="JTDF01021100">
    <property type="protein sequence ID" value="KAF8562290.1"/>
    <property type="molecule type" value="Genomic_DNA"/>
</dbReference>
<feature type="domain" description="EF-hand" evidence="3">
    <location>
        <begin position="42"/>
        <end position="75"/>
    </location>
</feature>
<dbReference type="InterPro" id="IPR018247">
    <property type="entry name" value="EF_Hand_1_Ca_BS"/>
</dbReference>
<evidence type="ECO:0000313" key="5">
    <source>
        <dbReference type="Proteomes" id="UP000699462"/>
    </source>
</evidence>
<dbReference type="Proteomes" id="UP000699462">
    <property type="component" value="Unassembled WGS sequence"/>
</dbReference>
<reference evidence="4 5" key="1">
    <citation type="submission" date="2019-07" db="EMBL/GenBank/DDBJ databases">
        <title>Annotation for the trematode Paragonimus westermani.</title>
        <authorList>
            <person name="Choi Y.-J."/>
        </authorList>
    </citation>
    <scope>NUCLEOTIDE SEQUENCE [LARGE SCALE GENOMIC DNA]</scope>
    <source>
        <strain evidence="4">180907_Pwestermani</strain>
    </source>
</reference>
<feature type="domain" description="EF-hand" evidence="3">
    <location>
        <begin position="87"/>
        <end position="122"/>
    </location>
</feature>
<feature type="domain" description="EF-hand" evidence="3">
    <location>
        <begin position="191"/>
        <end position="226"/>
    </location>
</feature>
<dbReference type="SMART" id="SM00054">
    <property type="entry name" value="EFh"/>
    <property type="match status" value="6"/>
</dbReference>
<organism evidence="4 5">
    <name type="scientific">Paragonimus westermani</name>
    <dbReference type="NCBI Taxonomy" id="34504"/>
    <lineage>
        <taxon>Eukaryota</taxon>
        <taxon>Metazoa</taxon>
        <taxon>Spiralia</taxon>
        <taxon>Lophotrochozoa</taxon>
        <taxon>Platyhelminthes</taxon>
        <taxon>Trematoda</taxon>
        <taxon>Digenea</taxon>
        <taxon>Plagiorchiida</taxon>
        <taxon>Troglotremata</taxon>
        <taxon>Troglotrematidae</taxon>
        <taxon>Paragonimus</taxon>
    </lineage>
</organism>
<feature type="domain" description="EF-hand" evidence="3">
    <location>
        <begin position="155"/>
        <end position="190"/>
    </location>
</feature>
<dbReference type="InterPro" id="IPR002048">
    <property type="entry name" value="EF_hand_dom"/>
</dbReference>
<evidence type="ECO:0000256" key="1">
    <source>
        <dbReference type="ARBA" id="ARBA00022737"/>
    </source>
</evidence>
<accession>A0A8T0D362</accession>
<keyword evidence="2" id="KW-0106">Calcium</keyword>
<keyword evidence="1" id="KW-0677">Repeat</keyword>
<dbReference type="PROSITE" id="PS50222">
    <property type="entry name" value="EF_HAND_2"/>
    <property type="match status" value="5"/>
</dbReference>
<evidence type="ECO:0000313" key="4">
    <source>
        <dbReference type="EMBL" id="KAF8562290.1"/>
    </source>
</evidence>
<dbReference type="AlphaFoldDB" id="A0A8T0D362"/>
<evidence type="ECO:0000259" key="3">
    <source>
        <dbReference type="PROSITE" id="PS50222"/>
    </source>
</evidence>
<proteinExistence type="predicted"/>
<name>A0A8T0D362_9TREM</name>
<dbReference type="InterPro" id="IPR050145">
    <property type="entry name" value="Centrin_CML-like"/>
</dbReference>
<dbReference type="Pfam" id="PF13499">
    <property type="entry name" value="EF-hand_7"/>
    <property type="match status" value="3"/>
</dbReference>
<dbReference type="OrthoDB" id="26525at2759"/>
<dbReference type="SUPFAM" id="SSF47473">
    <property type="entry name" value="EF-hand"/>
    <property type="match status" value="2"/>
</dbReference>
<comment type="caution">
    <text evidence="4">The sequence shown here is derived from an EMBL/GenBank/DDBJ whole genome shotgun (WGS) entry which is preliminary data.</text>
</comment>
<dbReference type="Gene3D" id="1.10.238.10">
    <property type="entry name" value="EF-hand"/>
    <property type="match status" value="3"/>
</dbReference>
<dbReference type="PANTHER" id="PTHR23050">
    <property type="entry name" value="CALCIUM BINDING PROTEIN"/>
    <property type="match status" value="1"/>
</dbReference>
<dbReference type="PROSITE" id="PS00018">
    <property type="entry name" value="EF_HAND_1"/>
    <property type="match status" value="4"/>
</dbReference>